<keyword evidence="1" id="KW-0472">Membrane</keyword>
<keyword evidence="1" id="KW-0812">Transmembrane</keyword>
<name>A0A4R3L6G3_9BACL</name>
<feature type="transmembrane region" description="Helical" evidence="1">
    <location>
        <begin position="67"/>
        <end position="84"/>
    </location>
</feature>
<gene>
    <name evidence="2" type="ORF">EDD58_10370</name>
</gene>
<dbReference type="InterPro" id="IPR025620">
    <property type="entry name" value="YlaH"/>
</dbReference>
<evidence type="ECO:0000313" key="2">
    <source>
        <dbReference type="EMBL" id="TCS94658.1"/>
    </source>
</evidence>
<dbReference type="Proteomes" id="UP000294937">
    <property type="component" value="Unassembled WGS sequence"/>
</dbReference>
<organism evidence="2 3">
    <name type="scientific">Hazenella coriacea</name>
    <dbReference type="NCBI Taxonomy" id="1179467"/>
    <lineage>
        <taxon>Bacteria</taxon>
        <taxon>Bacillati</taxon>
        <taxon>Bacillota</taxon>
        <taxon>Bacilli</taxon>
        <taxon>Bacillales</taxon>
        <taxon>Thermoactinomycetaceae</taxon>
        <taxon>Hazenella</taxon>
    </lineage>
</organism>
<feature type="transmembrane region" description="Helical" evidence="1">
    <location>
        <begin position="12"/>
        <end position="31"/>
    </location>
</feature>
<dbReference type="Pfam" id="PF14036">
    <property type="entry name" value="YlaH"/>
    <property type="match status" value="1"/>
</dbReference>
<feature type="transmembrane region" description="Helical" evidence="1">
    <location>
        <begin position="43"/>
        <end position="61"/>
    </location>
</feature>
<dbReference type="AlphaFoldDB" id="A0A4R3L6G3"/>
<keyword evidence="1" id="KW-1133">Transmembrane helix</keyword>
<reference evidence="2 3" key="1">
    <citation type="submission" date="2019-03" db="EMBL/GenBank/DDBJ databases">
        <title>Genomic Encyclopedia of Type Strains, Phase IV (KMG-IV): sequencing the most valuable type-strain genomes for metagenomic binning, comparative biology and taxonomic classification.</title>
        <authorList>
            <person name="Goeker M."/>
        </authorList>
    </citation>
    <scope>NUCLEOTIDE SEQUENCE [LARGE SCALE GENOMIC DNA]</scope>
    <source>
        <strain evidence="2 3">DSM 45707</strain>
    </source>
</reference>
<keyword evidence="3" id="KW-1185">Reference proteome</keyword>
<evidence type="ECO:0000313" key="3">
    <source>
        <dbReference type="Proteomes" id="UP000294937"/>
    </source>
</evidence>
<evidence type="ECO:0000256" key="1">
    <source>
        <dbReference type="SAM" id="Phobius"/>
    </source>
</evidence>
<dbReference type="RefSeq" id="WP_243648666.1">
    <property type="nucleotide sequence ID" value="NZ_SMAG01000003.1"/>
</dbReference>
<sequence length="95" mass="10906">MLGDIITWLNQLPFWGVYVMVLVLTAMIYKIAFARELPVLKSALVYLSLAIGCFLLAFMQILRFPIIQILFITAIIIGLTRVRLSYNRSKQAKQE</sequence>
<accession>A0A4R3L6G3</accession>
<protein>
    <submittedName>
        <fullName evidence="2">YlaH-like protein</fullName>
    </submittedName>
</protein>
<dbReference type="EMBL" id="SMAG01000003">
    <property type="protein sequence ID" value="TCS94658.1"/>
    <property type="molecule type" value="Genomic_DNA"/>
</dbReference>
<comment type="caution">
    <text evidence="2">The sequence shown here is derived from an EMBL/GenBank/DDBJ whole genome shotgun (WGS) entry which is preliminary data.</text>
</comment>
<proteinExistence type="predicted"/>